<evidence type="ECO:0000256" key="11">
    <source>
        <dbReference type="ARBA" id="ARBA00023172"/>
    </source>
</evidence>
<dbReference type="EMBL" id="SEOQ01000015">
    <property type="protein sequence ID" value="TFY72407.1"/>
    <property type="molecule type" value="Genomic_DNA"/>
</dbReference>
<comment type="similarity">
    <text evidence="3 16">Belongs to the ATP-dependent DNA ligase family.</text>
</comment>
<dbReference type="Gene3D" id="2.40.50.140">
    <property type="entry name" value="Nucleic acid-binding proteins"/>
    <property type="match status" value="1"/>
</dbReference>
<evidence type="ECO:0000256" key="18">
    <source>
        <dbReference type="SAM" id="Phobius"/>
    </source>
</evidence>
<dbReference type="CDD" id="cd07903">
    <property type="entry name" value="Adenylation_DNA_ligase_IV"/>
    <property type="match status" value="1"/>
</dbReference>
<sequence>MSAASRRSPHAVSILFPCVPLVFAALIVFWRSSPSPVELHLNNPIPYRSLEDIENLPRSPSITYRPNASEHSLSSFVDPSNVAPQLSPDTTVVILNWSRFPNVLRITSLLCAPILQTVVKEILVWNNNPKPLFYHVGFCGYDLFAHPAQDSQFAREFILPCTVSWMRPGHDNDDDYVVLPEIIWTLRSRMAENAMPSTIHLLPPHEHLSTDLRVIRNDGSLHASFAWLGHGAIMHQSHAVGFLALLQHLNATDSEFKMADNYFSLLSNTISEVWFDQGIELGGGQAFTVGVEGDVRNKLHILQATHYLDSLLSCEDHSCDTRKYPYLDNKRSGPSLSTDIQRTPCAGRPCLLETSIKVLPSTITHYGDHAAEILDLEQRNLQILQEDEHVNYLGRPPSFAVDGRPATAFVSLKDAKAEDYIMLDMLADIGHAWSDLTMAWLVPPSTLAVLSHCAFEMSADGHTWAKSQDLLSCADALPISDGKEQPLELVECSVKMTRNSSATPMLARIASKAIRPTQTTILPGAQRTISVQSILHGSPEAKQAGEAEVQQHSRIVARGKYIHGFEIHKVKPDQVEEYKKAAETYYTGLREDKDLGIKLTGNWEAVVGEQDTFYHVLEYENYAGFDKAWKKIQNSEARRQPRIALRPSLLSRSSQLTQEFAFLPTAPPHVEGGIFELRTYQLKPGKLLEWEHTWRRGIEARRKFVEPVGAWFSQAGRLHQVHHLWQYKDLHTRKEMREQAWQLDGWADTVGKTSQLAKYMDSIGPYIPVIAFKSSTPAIATRTVTRVSLGDSTERSGPGEIGGHAQATPHSEMFRHLGAHCGQTCRLSVTRDAMQASCNPTSTILRDQLWAQAVLELLPHESLEDASYPPPPLNRSSPPFAVLSHLFDKLHAQRKPERRRRLLNSWFDFWRKNVGNDLYPVLRLVLPQKDRERAVYGLKEKTLAKAYIKLIPLGTKDPDAIRLLNWKRPTESEKSSGDFPTVLYEVVSKRSSVTEGTLTIDELNDVLDQLSKNIGKQDIQARILQRVYDRTTSEEQRWIVRIILKDMNISVKETTVFSVFHPDAHDLFNTCSDLKKVAWELWDPKHRLNDQDKAVQLFRAFAPMLCKRPTKKIEESIKEMGGRTFIMEEKLDGERIQLHKRGNEYFYCSRKGKDYTYLYGNHVGIGSLTPFIDCAFDERVEDIILDGEMLVWDPVSERNLPFGTLKTAALDKTKKEHNPRPCFKVFDLLYLNGMSLINKSVKFRKRNLRSCVTEVQGRIEFVQEFEGKTAKDVRDRMEQIVADRGEGLVMKHPASEYVLNGRNRDWIKVKPEYMDNMGETVDVLVVGGNYGSGRRGGGVSTLVCAVLDDRNAQEGEELKYSTFVRIGSGFSYADYVWIRSKPWKEWDPKRPPQFLQTANKSVEDKGELYLEPEDSFIIKVKAAEITPTDQYHMGFTMRFPRALSIRDDLSIEDCVAATGILESIRTETKRKMENEQGHIKKKRKLTRKKVRGQCIRSSDGDADRDTMQPSIIGEYKGIDVKDVEVQTDLFEGMTFMVASDPKSKTRDADKQDLLKMIRANGGTFVQIPRSQPGLVVVYGGSITPFDIQSLIKKGYDIVKPEWIIDSATAGERKPFSKRYFFHANAERKLSDEYNEEGDVDEDEEMNAPTSATPGSDTEEDLVADQEPEEADPMLKEWFEVRGGQDTGPVDADDSATDPDSENEDVLVSPPDEDEWLAVNANGSEDEVSGGVSQLAVQDPTQSAPGDADVRMGEDDAAMAYDEEKIFKHLRFYLDTPENARAHHMSVKSSRHEADIAKKFTEINQLIISNGGRVTDLDDPKLTHIILDKRDDSRRKELIQLTSKPKRRNLILTEYIQACLEEDTLLDEADFAP</sequence>
<evidence type="ECO:0000313" key="21">
    <source>
        <dbReference type="EMBL" id="TFY72407.1"/>
    </source>
</evidence>
<keyword evidence="18" id="KW-1133">Transmembrane helix</keyword>
<keyword evidence="18" id="KW-0812">Transmembrane</keyword>
<dbReference type="InterPro" id="IPR012310">
    <property type="entry name" value="DNA_ligase_ATP-dep_cent"/>
</dbReference>
<feature type="domain" description="BRCT" evidence="20">
    <location>
        <begin position="1525"/>
        <end position="1620"/>
    </location>
</feature>
<dbReference type="Gene3D" id="3.40.50.10190">
    <property type="entry name" value="BRCT domain"/>
    <property type="match status" value="2"/>
</dbReference>
<dbReference type="InterPro" id="IPR012309">
    <property type="entry name" value="DNA_ligase_ATP-dep_C"/>
</dbReference>
<dbReference type="SUPFAM" id="SSF52113">
    <property type="entry name" value="BRCT domain"/>
    <property type="match status" value="2"/>
</dbReference>
<dbReference type="NCBIfam" id="TIGR00574">
    <property type="entry name" value="dnl1"/>
    <property type="match status" value="1"/>
</dbReference>
<dbReference type="SUPFAM" id="SSF54909">
    <property type="entry name" value="Dimeric alpha+beta barrel"/>
    <property type="match status" value="2"/>
</dbReference>
<evidence type="ECO:0000256" key="8">
    <source>
        <dbReference type="ARBA" id="ARBA00022763"/>
    </source>
</evidence>
<protein>
    <recommendedName>
        <fullName evidence="15">DNA ligase</fullName>
        <ecNumber evidence="15">6.5.1.1</ecNumber>
    </recommendedName>
</protein>
<gene>
    <name evidence="21" type="ORF">EVG20_g577</name>
</gene>
<evidence type="ECO:0000256" key="16">
    <source>
        <dbReference type="RuleBase" id="RU004196"/>
    </source>
</evidence>
<keyword evidence="9 15" id="KW-0067">ATP-binding</keyword>
<dbReference type="InterPro" id="IPR001357">
    <property type="entry name" value="BRCT_dom"/>
</dbReference>
<dbReference type="Gene3D" id="3.30.470.30">
    <property type="entry name" value="DNA ligase/mRNA capping enzyme"/>
    <property type="match status" value="1"/>
</dbReference>
<dbReference type="SUPFAM" id="SSF50249">
    <property type="entry name" value="Nucleic acid-binding proteins"/>
    <property type="match status" value="1"/>
</dbReference>
<feature type="region of interest" description="Disordered" evidence="17">
    <location>
        <begin position="1631"/>
        <end position="1667"/>
    </location>
</feature>
<evidence type="ECO:0000256" key="17">
    <source>
        <dbReference type="SAM" id="MobiDB-lite"/>
    </source>
</evidence>
<dbReference type="Proteomes" id="UP000298327">
    <property type="component" value="Unassembled WGS sequence"/>
</dbReference>
<comment type="cofactor">
    <cofactor evidence="1">
        <name>Mg(2+)</name>
        <dbReference type="ChEBI" id="CHEBI:18420"/>
    </cofactor>
</comment>
<dbReference type="GO" id="GO:0071897">
    <property type="term" value="P:DNA biosynthetic process"/>
    <property type="evidence" value="ECO:0007669"/>
    <property type="project" value="InterPro"/>
</dbReference>
<dbReference type="InterPro" id="IPR029710">
    <property type="entry name" value="LIG4"/>
</dbReference>
<keyword evidence="7 15" id="KW-0547">Nucleotide-binding</keyword>
<evidence type="ECO:0000256" key="10">
    <source>
        <dbReference type="ARBA" id="ARBA00022842"/>
    </source>
</evidence>
<dbReference type="GO" id="GO:0006303">
    <property type="term" value="P:double-strand break repair via nonhomologous end joining"/>
    <property type="evidence" value="ECO:0007669"/>
    <property type="project" value="TreeGrafter"/>
</dbReference>
<keyword evidence="18" id="KW-0472">Membrane</keyword>
<dbReference type="GO" id="GO:0003677">
    <property type="term" value="F:DNA binding"/>
    <property type="evidence" value="ECO:0007669"/>
    <property type="project" value="InterPro"/>
</dbReference>
<name>A0A4Y9ZEK0_9AGAM</name>
<keyword evidence="8 15" id="KW-0227">DNA damage</keyword>
<dbReference type="SMART" id="SM00292">
    <property type="entry name" value="BRCT"/>
    <property type="match status" value="2"/>
</dbReference>
<dbReference type="InterPro" id="IPR044125">
    <property type="entry name" value="Adenylation_DNA_ligase_IV"/>
</dbReference>
<keyword evidence="11 15" id="KW-0233">DNA recombination</keyword>
<comment type="subcellular location">
    <subcellularLocation>
        <location evidence="2">Nucleus</location>
    </subcellularLocation>
</comment>
<feature type="domain" description="BRCT" evidence="20">
    <location>
        <begin position="1761"/>
        <end position="1872"/>
    </location>
</feature>
<dbReference type="GO" id="GO:0046872">
    <property type="term" value="F:metal ion binding"/>
    <property type="evidence" value="ECO:0007669"/>
    <property type="project" value="UniProtKB-KW"/>
</dbReference>
<dbReference type="CDD" id="cd18435">
    <property type="entry name" value="BRCT_BRC1_like_rpt1"/>
    <property type="match status" value="1"/>
</dbReference>
<organism evidence="21 22">
    <name type="scientific">Dentipellis fragilis</name>
    <dbReference type="NCBI Taxonomy" id="205917"/>
    <lineage>
        <taxon>Eukaryota</taxon>
        <taxon>Fungi</taxon>
        <taxon>Dikarya</taxon>
        <taxon>Basidiomycota</taxon>
        <taxon>Agaricomycotina</taxon>
        <taxon>Agaricomycetes</taxon>
        <taxon>Russulales</taxon>
        <taxon>Hericiaceae</taxon>
        <taxon>Dentipellis</taxon>
    </lineage>
</organism>
<dbReference type="Pfam" id="PF04679">
    <property type="entry name" value="DNA_ligase_A_C"/>
    <property type="match status" value="1"/>
</dbReference>
<feature type="region of interest" description="Disordered" evidence="17">
    <location>
        <begin position="1682"/>
        <end position="1707"/>
    </location>
</feature>
<evidence type="ECO:0000256" key="7">
    <source>
        <dbReference type="ARBA" id="ARBA00022741"/>
    </source>
</evidence>
<evidence type="ECO:0000256" key="12">
    <source>
        <dbReference type="ARBA" id="ARBA00023204"/>
    </source>
</evidence>
<keyword evidence="5" id="KW-0479">Metal-binding</keyword>
<keyword evidence="13" id="KW-0539">Nucleus</keyword>
<evidence type="ECO:0000256" key="15">
    <source>
        <dbReference type="RuleBase" id="RU000617"/>
    </source>
</evidence>
<dbReference type="OrthoDB" id="151490at2759"/>
<dbReference type="GO" id="GO:0003910">
    <property type="term" value="F:DNA ligase (ATP) activity"/>
    <property type="evidence" value="ECO:0007669"/>
    <property type="project" value="UniProtKB-EC"/>
</dbReference>
<dbReference type="InterPro" id="IPR036599">
    <property type="entry name" value="DNA_ligase_N_sf"/>
</dbReference>
<feature type="transmembrane region" description="Helical" evidence="18">
    <location>
        <begin position="12"/>
        <end position="30"/>
    </location>
</feature>
<accession>A0A4Y9ZEK0</accession>
<dbReference type="Pfam" id="PF01068">
    <property type="entry name" value="DNA_ligase_A_M"/>
    <property type="match status" value="1"/>
</dbReference>
<dbReference type="GO" id="GO:0006297">
    <property type="term" value="P:nucleotide-excision repair, DNA gap filling"/>
    <property type="evidence" value="ECO:0007669"/>
    <property type="project" value="TreeGrafter"/>
</dbReference>
<feature type="compositionally biased region" description="Acidic residues" evidence="17">
    <location>
        <begin position="1690"/>
        <end position="1707"/>
    </location>
</feature>
<dbReference type="GO" id="GO:0006310">
    <property type="term" value="P:DNA recombination"/>
    <property type="evidence" value="ECO:0007669"/>
    <property type="project" value="UniProtKB-KW"/>
</dbReference>
<dbReference type="InterPro" id="IPR012340">
    <property type="entry name" value="NA-bd_OB-fold"/>
</dbReference>
<evidence type="ECO:0000256" key="13">
    <source>
        <dbReference type="ARBA" id="ARBA00023242"/>
    </source>
</evidence>
<feature type="domain" description="ATP-dependent DNA ligase family profile" evidence="19">
    <location>
        <begin position="1214"/>
        <end position="1348"/>
    </location>
</feature>
<proteinExistence type="inferred from homology"/>
<evidence type="ECO:0000256" key="3">
    <source>
        <dbReference type="ARBA" id="ARBA00007572"/>
    </source>
</evidence>
<keyword evidence="6" id="KW-0677">Repeat</keyword>
<dbReference type="Gene3D" id="1.10.3260.10">
    <property type="entry name" value="DNA ligase, ATP-dependent, N-terminal domain"/>
    <property type="match status" value="1"/>
</dbReference>
<keyword evidence="22" id="KW-1185">Reference proteome</keyword>
<dbReference type="PROSITE" id="PS50160">
    <property type="entry name" value="DNA_LIGASE_A3"/>
    <property type="match status" value="1"/>
</dbReference>
<dbReference type="Pfam" id="PF07978">
    <property type="entry name" value="NIPSNAP"/>
    <property type="match status" value="1"/>
</dbReference>
<dbReference type="Pfam" id="PF04675">
    <property type="entry name" value="DNA_ligase_A_N"/>
    <property type="match status" value="1"/>
</dbReference>
<dbReference type="PANTHER" id="PTHR45997">
    <property type="entry name" value="DNA LIGASE 4"/>
    <property type="match status" value="1"/>
</dbReference>
<evidence type="ECO:0000256" key="2">
    <source>
        <dbReference type="ARBA" id="ARBA00004123"/>
    </source>
</evidence>
<dbReference type="SUPFAM" id="SSF56091">
    <property type="entry name" value="DNA ligase/mRNA capping enzyme, catalytic domain"/>
    <property type="match status" value="1"/>
</dbReference>
<feature type="compositionally biased region" description="Acidic residues" evidence="17">
    <location>
        <begin position="1632"/>
        <end position="1645"/>
    </location>
</feature>
<keyword evidence="12 15" id="KW-0234">DNA repair</keyword>
<dbReference type="PROSITE" id="PS50172">
    <property type="entry name" value="BRCT"/>
    <property type="match status" value="2"/>
</dbReference>
<evidence type="ECO:0000256" key="1">
    <source>
        <dbReference type="ARBA" id="ARBA00001946"/>
    </source>
</evidence>
<keyword evidence="10" id="KW-0460">Magnesium</keyword>
<dbReference type="SUPFAM" id="SSF117018">
    <property type="entry name" value="ATP-dependent DNA ligase DNA-binding domain"/>
    <property type="match status" value="1"/>
</dbReference>
<dbReference type="PROSITE" id="PS00697">
    <property type="entry name" value="DNA_LIGASE_A1"/>
    <property type="match status" value="1"/>
</dbReference>
<evidence type="ECO:0000256" key="9">
    <source>
        <dbReference type="ARBA" id="ARBA00022840"/>
    </source>
</evidence>
<dbReference type="InterPro" id="IPR012577">
    <property type="entry name" value="NIPSNAP"/>
</dbReference>
<dbReference type="FunFam" id="3.30.70.100:FF:000004">
    <property type="entry name" value="NIPSNAP family protein"/>
    <property type="match status" value="1"/>
</dbReference>
<evidence type="ECO:0000259" key="19">
    <source>
        <dbReference type="PROSITE" id="PS50160"/>
    </source>
</evidence>
<dbReference type="STRING" id="205917.A0A4Y9ZEK0"/>
<evidence type="ECO:0000256" key="6">
    <source>
        <dbReference type="ARBA" id="ARBA00022737"/>
    </source>
</evidence>
<dbReference type="GO" id="GO:0032807">
    <property type="term" value="C:DNA ligase IV complex"/>
    <property type="evidence" value="ECO:0007669"/>
    <property type="project" value="TreeGrafter"/>
</dbReference>
<dbReference type="PANTHER" id="PTHR45997:SF1">
    <property type="entry name" value="DNA LIGASE 4"/>
    <property type="match status" value="1"/>
</dbReference>
<dbReference type="EC" id="6.5.1.1" evidence="15"/>
<reference evidence="21 22" key="1">
    <citation type="submission" date="2019-02" db="EMBL/GenBank/DDBJ databases">
        <title>Genome sequencing of the rare red list fungi Dentipellis fragilis.</title>
        <authorList>
            <person name="Buettner E."/>
            <person name="Kellner H."/>
        </authorList>
    </citation>
    <scope>NUCLEOTIDE SEQUENCE [LARGE SCALE GENOMIC DNA]</scope>
    <source>
        <strain evidence="21 22">DSM 105465</strain>
    </source>
</reference>
<evidence type="ECO:0000313" key="22">
    <source>
        <dbReference type="Proteomes" id="UP000298327"/>
    </source>
</evidence>
<keyword evidence="4 15" id="KW-0436">Ligase</keyword>
<evidence type="ECO:0000256" key="4">
    <source>
        <dbReference type="ARBA" id="ARBA00022598"/>
    </source>
</evidence>
<comment type="caution">
    <text evidence="21">The sequence shown here is derived from an EMBL/GenBank/DDBJ whole genome shotgun (WGS) entry which is preliminary data.</text>
</comment>
<dbReference type="Gene3D" id="3.30.70.100">
    <property type="match status" value="2"/>
</dbReference>
<feature type="compositionally biased region" description="Acidic residues" evidence="17">
    <location>
        <begin position="1656"/>
        <end position="1667"/>
    </location>
</feature>
<dbReference type="InterPro" id="IPR036420">
    <property type="entry name" value="BRCT_dom_sf"/>
</dbReference>
<dbReference type="InterPro" id="IPR012308">
    <property type="entry name" value="DNA_ligase_ATP-dep_N"/>
</dbReference>
<dbReference type="Pfam" id="PF16589">
    <property type="entry name" value="BRCT_2"/>
    <property type="match status" value="1"/>
</dbReference>
<evidence type="ECO:0000256" key="14">
    <source>
        <dbReference type="ARBA" id="ARBA00034003"/>
    </source>
</evidence>
<evidence type="ECO:0000256" key="5">
    <source>
        <dbReference type="ARBA" id="ARBA00022723"/>
    </source>
</evidence>
<dbReference type="GO" id="GO:0005524">
    <property type="term" value="F:ATP binding"/>
    <property type="evidence" value="ECO:0007669"/>
    <property type="project" value="UniProtKB-KW"/>
</dbReference>
<dbReference type="InterPro" id="IPR011008">
    <property type="entry name" value="Dimeric_a/b-barrel"/>
</dbReference>
<comment type="catalytic activity">
    <reaction evidence="14 15">
        <text>ATP + (deoxyribonucleotide)n-3'-hydroxyl + 5'-phospho-(deoxyribonucleotide)m = (deoxyribonucleotide)n+m + AMP + diphosphate.</text>
        <dbReference type="EC" id="6.5.1.1"/>
    </reaction>
</comment>
<evidence type="ECO:0000259" key="20">
    <source>
        <dbReference type="PROSITE" id="PS50172"/>
    </source>
</evidence>
<dbReference type="InterPro" id="IPR000977">
    <property type="entry name" value="DNA_ligase_ATP-dep"/>
</dbReference>
<dbReference type="InterPro" id="IPR016059">
    <property type="entry name" value="DNA_ligase_ATP-dep_CS"/>
</dbReference>